<protein>
    <submittedName>
        <fullName evidence="1">Uncharacterized protein</fullName>
    </submittedName>
</protein>
<gene>
    <name evidence="1" type="ORF">FPE_LOCUS24033</name>
</gene>
<sequence>MPKFSSSSRVGFQWSTNGDKAFTTWLMSGICCASRAVQYLASSATFQILEKVSSSVCRIGSREVLTLSLFWICLRNQVTRWVWSSGNESSNTLRPVMVSIKTTQRQRHQLLLSLFPVAVWN</sequence>
<dbReference type="EMBL" id="OU503049">
    <property type="protein sequence ID" value="CAI9776603.1"/>
    <property type="molecule type" value="Genomic_DNA"/>
</dbReference>
<dbReference type="AlphaFoldDB" id="A0AAD1ZVN6"/>
<keyword evidence="2" id="KW-1185">Reference proteome</keyword>
<organism evidence="1 2">
    <name type="scientific">Fraxinus pennsylvanica</name>
    <dbReference type="NCBI Taxonomy" id="56036"/>
    <lineage>
        <taxon>Eukaryota</taxon>
        <taxon>Viridiplantae</taxon>
        <taxon>Streptophyta</taxon>
        <taxon>Embryophyta</taxon>
        <taxon>Tracheophyta</taxon>
        <taxon>Spermatophyta</taxon>
        <taxon>Magnoliopsida</taxon>
        <taxon>eudicotyledons</taxon>
        <taxon>Gunneridae</taxon>
        <taxon>Pentapetalae</taxon>
        <taxon>asterids</taxon>
        <taxon>lamiids</taxon>
        <taxon>Lamiales</taxon>
        <taxon>Oleaceae</taxon>
        <taxon>Oleeae</taxon>
        <taxon>Fraxinus</taxon>
    </lineage>
</organism>
<proteinExistence type="predicted"/>
<evidence type="ECO:0000313" key="2">
    <source>
        <dbReference type="Proteomes" id="UP000834106"/>
    </source>
</evidence>
<reference evidence="1" key="1">
    <citation type="submission" date="2023-05" db="EMBL/GenBank/DDBJ databases">
        <authorList>
            <person name="Huff M."/>
        </authorList>
    </citation>
    <scope>NUCLEOTIDE SEQUENCE</scope>
</reference>
<name>A0AAD1ZVN6_9LAMI</name>
<accession>A0AAD1ZVN6</accession>
<dbReference type="Proteomes" id="UP000834106">
    <property type="component" value="Chromosome 14"/>
</dbReference>
<evidence type="ECO:0000313" key="1">
    <source>
        <dbReference type="EMBL" id="CAI9776603.1"/>
    </source>
</evidence>